<organism evidence="5">
    <name type="scientific">human gut metagenome</name>
    <dbReference type="NCBI Taxonomy" id="408170"/>
    <lineage>
        <taxon>unclassified sequences</taxon>
        <taxon>metagenomes</taxon>
        <taxon>organismal metagenomes</taxon>
    </lineage>
</organism>
<dbReference type="AlphaFoldDB" id="W1XFW4"/>
<reference evidence="5" key="1">
    <citation type="submission" date="2013-12" db="EMBL/GenBank/DDBJ databases">
        <title>A Varibaculum cambriense genome reconstructed from a premature infant gut community with otherwise low bacterial novelty that shifts toward anaerobic metabolism during the third week of life.</title>
        <authorList>
            <person name="Brown C.T."/>
            <person name="Sharon I."/>
            <person name="Thomas B.C."/>
            <person name="Castelle C.J."/>
            <person name="Morowitz M.J."/>
            <person name="Banfield J.F."/>
        </authorList>
    </citation>
    <scope>NUCLEOTIDE SEQUENCE</scope>
</reference>
<comment type="caution">
    <text evidence="5">The sequence shown here is derived from an EMBL/GenBank/DDBJ whole genome shotgun (WGS) entry which is preliminary data.</text>
</comment>
<gene>
    <name evidence="5" type="ORF">Q604_UNBC16907G0001</name>
</gene>
<evidence type="ECO:0000256" key="3">
    <source>
        <dbReference type="ARBA" id="ARBA00022741"/>
    </source>
</evidence>
<protein>
    <submittedName>
        <fullName evidence="5">Formate-tetrahydrofolate ligase</fullName>
    </submittedName>
</protein>
<dbReference type="SUPFAM" id="SSF52540">
    <property type="entry name" value="P-loop containing nucleoside triphosphate hydrolases"/>
    <property type="match status" value="1"/>
</dbReference>
<evidence type="ECO:0000256" key="1">
    <source>
        <dbReference type="ARBA" id="ARBA00022563"/>
    </source>
</evidence>
<dbReference type="EMBL" id="AZMM01016907">
    <property type="protein sequence ID" value="ETJ27649.1"/>
    <property type="molecule type" value="Genomic_DNA"/>
</dbReference>
<dbReference type="GO" id="GO:0005524">
    <property type="term" value="F:ATP binding"/>
    <property type="evidence" value="ECO:0007669"/>
    <property type="project" value="UniProtKB-KW"/>
</dbReference>
<feature type="non-terminal residue" evidence="5">
    <location>
        <position position="1"/>
    </location>
</feature>
<dbReference type="InterPro" id="IPR027417">
    <property type="entry name" value="P-loop_NTPase"/>
</dbReference>
<sequence>VAKEDLTTENVEAVKAGFANLKRHVGNIRKFGIPVVVTINEFVTDTQAEIAVLKELCAEIDVPVELASVWADGADGGL</sequence>
<dbReference type="GO" id="GO:0006730">
    <property type="term" value="P:one-carbon metabolic process"/>
    <property type="evidence" value="ECO:0007669"/>
    <property type="project" value="UniProtKB-KW"/>
</dbReference>
<evidence type="ECO:0000256" key="4">
    <source>
        <dbReference type="ARBA" id="ARBA00022840"/>
    </source>
</evidence>
<dbReference type="Gene3D" id="3.40.50.300">
    <property type="entry name" value="P-loop containing nucleotide triphosphate hydrolases"/>
    <property type="match status" value="1"/>
</dbReference>
<keyword evidence="4" id="KW-0067">ATP-binding</keyword>
<dbReference type="GO" id="GO:0004329">
    <property type="term" value="F:formate-tetrahydrofolate ligase activity"/>
    <property type="evidence" value="ECO:0007669"/>
    <property type="project" value="InterPro"/>
</dbReference>
<accession>W1XFW4</accession>
<evidence type="ECO:0000313" key="5">
    <source>
        <dbReference type="EMBL" id="ETJ27649.1"/>
    </source>
</evidence>
<name>W1XFW4_9ZZZZ</name>
<evidence type="ECO:0000256" key="2">
    <source>
        <dbReference type="ARBA" id="ARBA00022598"/>
    </source>
</evidence>
<keyword evidence="2 5" id="KW-0436">Ligase</keyword>
<dbReference type="InterPro" id="IPR000559">
    <property type="entry name" value="Formate_THF_ligase"/>
</dbReference>
<dbReference type="Pfam" id="PF01268">
    <property type="entry name" value="FTHFS"/>
    <property type="match status" value="1"/>
</dbReference>
<keyword evidence="1" id="KW-0554">One-carbon metabolism</keyword>
<proteinExistence type="predicted"/>
<keyword evidence="3" id="KW-0547">Nucleotide-binding</keyword>
<feature type="non-terminal residue" evidence="5">
    <location>
        <position position="78"/>
    </location>
</feature>